<dbReference type="SMART" id="SM00320">
    <property type="entry name" value="WD40"/>
    <property type="match status" value="10"/>
</dbReference>
<evidence type="ECO:0000256" key="2">
    <source>
        <dbReference type="ARBA" id="ARBA00022574"/>
    </source>
</evidence>
<evidence type="ECO:0000256" key="4">
    <source>
        <dbReference type="ARBA" id="ARBA00023242"/>
    </source>
</evidence>
<keyword evidence="2 5" id="KW-0853">WD repeat</keyword>
<sequence length="1065" mass="116424">MVMITESEPVEVEEMEIIDDQEEEAAATANDDNDKPTISKSWSEQFSHAPSFSGGKVTLCKTKGTRHLYGYNEKTKDDNTSVPFLLAPCGGDLTLIDAIHGIKARTIREGCNGNSGGAVGDDDYQDDSMDADEIISYALAPNDCDLITATRSNVLKHYDISGSPSHSYGGGDGRGAAKVRKVLGRSGHDLPVTFIEFHCSGIFFATGSVDGNVKVWDLRGGYATHSFRFHAAGFSNTAASRGGLRGSITCLQWCPDVTKLWLGVGRDDGSIRVHDLRVAKDDEAEVAVEMIDHVGPVTCILWANSDGRSNAFDTFFSAGRDAVINTWAISEEKHEMVVKKKKRKKGKGGDGPTTRMVYKRVQTVPVYENVEALLLLQNYHYYSKGKGDVNKSDVVIASAGNKGIVKIWKSFTRPGDIAQSGIAGIKLLAEQDEAAAFGDERGGYTGLLLTSHKHDLIKTNETSANIHQELIAVDAEHNISFLNLFSSDDADAPSVLESNRTIIGHNDEILDMKIIPDRDVGVRVDVDEALNTRKVAVATNSAQIRIFELGSYSCKVLDGHTETVLSIDVSPCGRYLASSGKDKTMRLWNLANHKCIAVATGHTEAVGATALSRKIGRFDLAGKAAINGGGAFVVTASKDKTLKRWNLPGASVLNKFGSIDNECMDLSVFCSTKAHDKDINVVTVAPNDSLIATGSQDKTVKLWKSTDLGLKGTLKGHKRGIWDCRFSSHDRVIATSSGDKTVKLWSLGDYSCVRTFQGHCAGALRVRFLSGGLQLMSCDAEGLIRLWSIRSNECVFTLDAHDDRIWALDVEDALMVSGGADSRLKVFIDTTKELEEQTRIEEERNIMQEQQLSNHLRFKEYAQALDIALDMDKPRQVLKVLNAMTENDLSKGKSALATLQRHVKTWAISRITQIVKYCREWNTRARNCHVSMLTIKAIVTTKPADQLACVDGLPELLEGIGPYAERHFERIDKLHTNSYLIDFALLTMGQLDVNDNDNDNDEYTEWEKKSKLVLPPKIIDGRVQIGGQAVVGFNADGDEASTSSESVMTVGDSDSDNSSTDSDTE</sequence>
<evidence type="ECO:0000256" key="5">
    <source>
        <dbReference type="PROSITE-ProRule" id="PRU00221"/>
    </source>
</evidence>
<feature type="domain" description="U3 small nucleolar RNA-associated protein 13 C-terminal" evidence="7">
    <location>
        <begin position="849"/>
        <end position="988"/>
    </location>
</feature>
<dbReference type="PRINTS" id="PR00320">
    <property type="entry name" value="GPROTEINBRPT"/>
</dbReference>
<dbReference type="InterPro" id="IPR036322">
    <property type="entry name" value="WD40_repeat_dom_sf"/>
</dbReference>
<dbReference type="GO" id="GO:0000472">
    <property type="term" value="P:endonucleolytic cleavage to generate mature 5'-end of SSU-rRNA from (SSU-rRNA, 5.8S rRNA, LSU-rRNA)"/>
    <property type="evidence" value="ECO:0007669"/>
    <property type="project" value="TreeGrafter"/>
</dbReference>
<evidence type="ECO:0000313" key="8">
    <source>
        <dbReference type="EMBL" id="CAE0455318.1"/>
    </source>
</evidence>
<proteinExistence type="predicted"/>
<dbReference type="Pfam" id="PF00400">
    <property type="entry name" value="WD40"/>
    <property type="match status" value="6"/>
</dbReference>
<reference evidence="8" key="1">
    <citation type="submission" date="2021-01" db="EMBL/GenBank/DDBJ databases">
        <authorList>
            <person name="Corre E."/>
            <person name="Pelletier E."/>
            <person name="Niang G."/>
            <person name="Scheremetjew M."/>
            <person name="Finn R."/>
            <person name="Kale V."/>
            <person name="Holt S."/>
            <person name="Cochrane G."/>
            <person name="Meng A."/>
            <person name="Brown T."/>
            <person name="Cohen L."/>
        </authorList>
    </citation>
    <scope>NUCLEOTIDE SEQUENCE</scope>
    <source>
        <strain evidence="8">MM31A-1</strain>
    </source>
</reference>
<evidence type="ECO:0000256" key="1">
    <source>
        <dbReference type="ARBA" id="ARBA00004604"/>
    </source>
</evidence>
<dbReference type="AlphaFoldDB" id="A0A7S3PTU0"/>
<keyword evidence="3" id="KW-0677">Repeat</keyword>
<dbReference type="PANTHER" id="PTHR19854">
    <property type="entry name" value="TRANSDUCIN BETA-LIKE 3"/>
    <property type="match status" value="1"/>
</dbReference>
<organism evidence="8">
    <name type="scientific">Chaetoceros debilis</name>
    <dbReference type="NCBI Taxonomy" id="122233"/>
    <lineage>
        <taxon>Eukaryota</taxon>
        <taxon>Sar</taxon>
        <taxon>Stramenopiles</taxon>
        <taxon>Ochrophyta</taxon>
        <taxon>Bacillariophyta</taxon>
        <taxon>Coscinodiscophyceae</taxon>
        <taxon>Chaetocerotophycidae</taxon>
        <taxon>Chaetocerotales</taxon>
        <taxon>Chaetocerotaceae</taxon>
        <taxon>Chaetoceros</taxon>
    </lineage>
</organism>
<dbReference type="GO" id="GO:0034511">
    <property type="term" value="F:U3 snoRNA binding"/>
    <property type="evidence" value="ECO:0007669"/>
    <property type="project" value="TreeGrafter"/>
</dbReference>
<dbReference type="InterPro" id="IPR015943">
    <property type="entry name" value="WD40/YVTN_repeat-like_dom_sf"/>
</dbReference>
<feature type="compositionally biased region" description="Low complexity" evidence="6">
    <location>
        <begin position="1056"/>
        <end position="1065"/>
    </location>
</feature>
<feature type="repeat" description="WD" evidence="5">
    <location>
        <begin position="756"/>
        <end position="797"/>
    </location>
</feature>
<dbReference type="PANTHER" id="PTHR19854:SF15">
    <property type="entry name" value="TRANSDUCIN BETA-LIKE PROTEIN 3"/>
    <property type="match status" value="1"/>
</dbReference>
<dbReference type="InterPro" id="IPR013934">
    <property type="entry name" value="Utp13_C"/>
</dbReference>
<dbReference type="Gene3D" id="2.130.10.10">
    <property type="entry name" value="YVTN repeat-like/Quinoprotein amine dehydrogenase"/>
    <property type="match status" value="3"/>
</dbReference>
<dbReference type="GO" id="GO:0030686">
    <property type="term" value="C:90S preribosome"/>
    <property type="evidence" value="ECO:0007669"/>
    <property type="project" value="TreeGrafter"/>
</dbReference>
<dbReference type="InterPro" id="IPR019775">
    <property type="entry name" value="WD40_repeat_CS"/>
</dbReference>
<dbReference type="GO" id="GO:0032040">
    <property type="term" value="C:small-subunit processome"/>
    <property type="evidence" value="ECO:0007669"/>
    <property type="project" value="InterPro"/>
</dbReference>
<feature type="repeat" description="WD" evidence="5">
    <location>
        <begin position="714"/>
        <end position="755"/>
    </location>
</feature>
<feature type="repeat" description="WD" evidence="5">
    <location>
        <begin position="557"/>
        <end position="598"/>
    </location>
</feature>
<dbReference type="PROSITE" id="PS50082">
    <property type="entry name" value="WD_REPEATS_2"/>
    <property type="match status" value="5"/>
</dbReference>
<feature type="region of interest" description="Disordered" evidence="6">
    <location>
        <begin position="24"/>
        <end position="46"/>
    </location>
</feature>
<evidence type="ECO:0000256" key="3">
    <source>
        <dbReference type="ARBA" id="ARBA00022737"/>
    </source>
</evidence>
<dbReference type="InterPro" id="IPR001680">
    <property type="entry name" value="WD40_rpt"/>
</dbReference>
<evidence type="ECO:0000256" key="6">
    <source>
        <dbReference type="SAM" id="MobiDB-lite"/>
    </source>
</evidence>
<gene>
    <name evidence="8" type="ORF">CDEB00056_LOCUS159</name>
</gene>
<protein>
    <recommendedName>
        <fullName evidence="7">U3 small nucleolar RNA-associated protein 13 C-terminal domain-containing protein</fullName>
    </recommendedName>
</protein>
<dbReference type="SUPFAM" id="SSF50978">
    <property type="entry name" value="WD40 repeat-like"/>
    <property type="match status" value="2"/>
</dbReference>
<dbReference type="CDD" id="cd00200">
    <property type="entry name" value="WD40"/>
    <property type="match status" value="1"/>
</dbReference>
<dbReference type="PROSITE" id="PS50294">
    <property type="entry name" value="WD_REPEATS_REGION"/>
    <property type="match status" value="4"/>
</dbReference>
<name>A0A7S3PTU0_9STRA</name>
<accession>A0A7S3PTU0</accession>
<keyword evidence="4" id="KW-0539">Nucleus</keyword>
<dbReference type="PROSITE" id="PS00678">
    <property type="entry name" value="WD_REPEATS_1"/>
    <property type="match status" value="1"/>
</dbReference>
<evidence type="ECO:0000259" key="7">
    <source>
        <dbReference type="Pfam" id="PF08625"/>
    </source>
</evidence>
<comment type="subcellular location">
    <subcellularLocation>
        <location evidence="1">Nucleus</location>
        <location evidence="1">Nucleolus</location>
    </subcellularLocation>
</comment>
<feature type="repeat" description="WD" evidence="5">
    <location>
        <begin position="185"/>
        <end position="226"/>
    </location>
</feature>
<feature type="region of interest" description="Disordered" evidence="6">
    <location>
        <begin position="1034"/>
        <end position="1065"/>
    </location>
</feature>
<dbReference type="GO" id="GO:0000480">
    <property type="term" value="P:endonucleolytic cleavage in 5'-ETS of tricistronic rRNA transcript (SSU-rRNA, 5.8S rRNA, LSU-rRNA)"/>
    <property type="evidence" value="ECO:0007669"/>
    <property type="project" value="TreeGrafter"/>
</dbReference>
<dbReference type="Pfam" id="PF08625">
    <property type="entry name" value="Utp13"/>
    <property type="match status" value="1"/>
</dbReference>
<dbReference type="InterPro" id="IPR020472">
    <property type="entry name" value="WD40_PAC1"/>
</dbReference>
<feature type="repeat" description="WD" evidence="5">
    <location>
        <begin position="672"/>
        <end position="704"/>
    </location>
</feature>
<dbReference type="EMBL" id="HBIO01000214">
    <property type="protein sequence ID" value="CAE0455318.1"/>
    <property type="molecule type" value="Transcribed_RNA"/>
</dbReference>